<gene>
    <name evidence="2" type="ORF">ROA7450_01425</name>
</gene>
<dbReference type="Pfam" id="PF13302">
    <property type="entry name" value="Acetyltransf_3"/>
    <property type="match status" value="1"/>
</dbReference>
<proteinExistence type="predicted"/>
<keyword evidence="2" id="KW-0808">Transferase</keyword>
<dbReference type="SUPFAM" id="SSF55729">
    <property type="entry name" value="Acyl-CoA N-acyltransferases (Nat)"/>
    <property type="match status" value="1"/>
</dbReference>
<feature type="domain" description="N-acetyltransferase" evidence="1">
    <location>
        <begin position="35"/>
        <end position="193"/>
    </location>
</feature>
<evidence type="ECO:0000259" key="1">
    <source>
        <dbReference type="PROSITE" id="PS51186"/>
    </source>
</evidence>
<dbReference type="FunFam" id="3.40.630.30:FF:000047">
    <property type="entry name" value="Acetyltransferase, GNAT family"/>
    <property type="match status" value="1"/>
</dbReference>
<dbReference type="PANTHER" id="PTHR43441">
    <property type="entry name" value="RIBOSOMAL-PROTEIN-SERINE ACETYLTRANSFERASE"/>
    <property type="match status" value="1"/>
</dbReference>
<dbReference type="RefSeq" id="WP_085805058.1">
    <property type="nucleotide sequence ID" value="NZ_FWFX01000003.1"/>
</dbReference>
<accession>A0A1X6YVG1</accession>
<dbReference type="Gene3D" id="3.40.630.30">
    <property type="match status" value="1"/>
</dbReference>
<dbReference type="OrthoDB" id="5295305at2"/>
<dbReference type="PANTHER" id="PTHR43441:SF2">
    <property type="entry name" value="FAMILY ACETYLTRANSFERASE, PUTATIVE (AFU_ORTHOLOGUE AFUA_7G00850)-RELATED"/>
    <property type="match status" value="1"/>
</dbReference>
<dbReference type="InterPro" id="IPR051908">
    <property type="entry name" value="Ribosomal_N-acetyltransferase"/>
</dbReference>
<name>A0A1X6YVG1_9RHOB</name>
<dbReference type="InterPro" id="IPR016181">
    <property type="entry name" value="Acyl_CoA_acyltransferase"/>
</dbReference>
<dbReference type="InterPro" id="IPR000182">
    <property type="entry name" value="GNAT_dom"/>
</dbReference>
<protein>
    <submittedName>
        <fullName evidence="2">Ribosomal-protein-L7/L12-serine acetyltransferase</fullName>
    </submittedName>
</protein>
<sequence length="245" mass="27887">MSERLNEHGQPIGFEMPDWTGAQHPGHVPMDGVYCRIEPLEPGKHTADLFAAYSTDKTGALWTYNYIGPFTQEDDLRAWIEGASGVDDQPYFAIIDLETDRAVGIASYMRIQQAAGVIEVGGITYSPLLQRHRAATEAMYLMMSRVFNELGYRRYEWKCDSLNAPSCRAAERMGFSHDGIFRQAAFYKGRNRDTAWFSMLDQDWPPVERAFERWLSAENFDAQGLQRQKLNDLIAQERAELTDAG</sequence>
<reference evidence="2 3" key="1">
    <citation type="submission" date="2017-03" db="EMBL/GenBank/DDBJ databases">
        <authorList>
            <person name="Afonso C.L."/>
            <person name="Miller P.J."/>
            <person name="Scott M.A."/>
            <person name="Spackman E."/>
            <person name="Goraichik I."/>
            <person name="Dimitrov K.M."/>
            <person name="Suarez D.L."/>
            <person name="Swayne D.E."/>
        </authorList>
    </citation>
    <scope>NUCLEOTIDE SEQUENCE [LARGE SCALE GENOMIC DNA]</scope>
    <source>
        <strain evidence="2 3">CECT 7450</strain>
    </source>
</reference>
<dbReference type="PROSITE" id="PS51186">
    <property type="entry name" value="GNAT"/>
    <property type="match status" value="1"/>
</dbReference>
<dbReference type="GO" id="GO:0008999">
    <property type="term" value="F:protein-N-terminal-alanine acetyltransferase activity"/>
    <property type="evidence" value="ECO:0007669"/>
    <property type="project" value="TreeGrafter"/>
</dbReference>
<dbReference type="EMBL" id="FWFX01000003">
    <property type="protein sequence ID" value="SLN31755.1"/>
    <property type="molecule type" value="Genomic_DNA"/>
</dbReference>
<evidence type="ECO:0000313" key="3">
    <source>
        <dbReference type="Proteomes" id="UP000193061"/>
    </source>
</evidence>
<dbReference type="AlphaFoldDB" id="A0A1X6YVG1"/>
<keyword evidence="3" id="KW-1185">Reference proteome</keyword>
<dbReference type="GO" id="GO:1990189">
    <property type="term" value="F:protein N-terminal-serine acetyltransferase activity"/>
    <property type="evidence" value="ECO:0007669"/>
    <property type="project" value="TreeGrafter"/>
</dbReference>
<organism evidence="2 3">
    <name type="scientific">Roseovarius albus</name>
    <dbReference type="NCBI Taxonomy" id="1247867"/>
    <lineage>
        <taxon>Bacteria</taxon>
        <taxon>Pseudomonadati</taxon>
        <taxon>Pseudomonadota</taxon>
        <taxon>Alphaproteobacteria</taxon>
        <taxon>Rhodobacterales</taxon>
        <taxon>Roseobacteraceae</taxon>
        <taxon>Roseovarius</taxon>
    </lineage>
</organism>
<evidence type="ECO:0000313" key="2">
    <source>
        <dbReference type="EMBL" id="SLN31755.1"/>
    </source>
</evidence>
<dbReference type="Proteomes" id="UP000193061">
    <property type="component" value="Unassembled WGS sequence"/>
</dbReference>